<evidence type="ECO:0000259" key="4">
    <source>
        <dbReference type="PROSITE" id="PS01124"/>
    </source>
</evidence>
<evidence type="ECO:0000256" key="3">
    <source>
        <dbReference type="ARBA" id="ARBA00023163"/>
    </source>
</evidence>
<feature type="domain" description="HTH araC/xylS-type" evidence="4">
    <location>
        <begin position="121"/>
        <end position="219"/>
    </location>
</feature>
<dbReference type="InterPro" id="IPR018062">
    <property type="entry name" value="HTH_AraC-typ_CS"/>
</dbReference>
<evidence type="ECO:0000313" key="5">
    <source>
        <dbReference type="EMBL" id="SCJ72329.1"/>
    </source>
</evidence>
<dbReference type="EMBL" id="FMHG01000001">
    <property type="protein sequence ID" value="SCJ72329.1"/>
    <property type="molecule type" value="Genomic_DNA"/>
</dbReference>
<reference evidence="5" key="1">
    <citation type="submission" date="2015-09" db="EMBL/GenBank/DDBJ databases">
        <authorList>
            <consortium name="Pathogen Informatics"/>
        </authorList>
    </citation>
    <scope>NUCLEOTIDE SEQUENCE</scope>
    <source>
        <strain evidence="5">2789STDY5834896</strain>
    </source>
</reference>
<organism evidence="5">
    <name type="scientific">uncultured Anaerotruncus sp</name>
    <dbReference type="NCBI Taxonomy" id="905011"/>
    <lineage>
        <taxon>Bacteria</taxon>
        <taxon>Bacillati</taxon>
        <taxon>Bacillota</taxon>
        <taxon>Clostridia</taxon>
        <taxon>Eubacteriales</taxon>
        <taxon>Oscillospiraceae</taxon>
        <taxon>Anaerotruncus</taxon>
        <taxon>environmental samples</taxon>
    </lineage>
</organism>
<dbReference type="PANTHER" id="PTHR43280:SF10">
    <property type="entry name" value="REGULATORY PROTEIN POCR"/>
    <property type="match status" value="1"/>
</dbReference>
<dbReference type="PANTHER" id="PTHR43280">
    <property type="entry name" value="ARAC-FAMILY TRANSCRIPTIONAL REGULATOR"/>
    <property type="match status" value="1"/>
</dbReference>
<dbReference type="InterPro" id="IPR020449">
    <property type="entry name" value="Tscrpt_reg_AraC-type_HTH"/>
</dbReference>
<dbReference type="SMART" id="SM00342">
    <property type="entry name" value="HTH_ARAC"/>
    <property type="match status" value="1"/>
</dbReference>
<name>A0A1C6IR33_9FIRM</name>
<dbReference type="Pfam" id="PF12833">
    <property type="entry name" value="HTH_18"/>
    <property type="match status" value="1"/>
</dbReference>
<dbReference type="GO" id="GO:0003700">
    <property type="term" value="F:DNA-binding transcription factor activity"/>
    <property type="evidence" value="ECO:0007669"/>
    <property type="project" value="InterPro"/>
</dbReference>
<dbReference type="GO" id="GO:0043565">
    <property type="term" value="F:sequence-specific DNA binding"/>
    <property type="evidence" value="ECO:0007669"/>
    <property type="project" value="InterPro"/>
</dbReference>
<proteinExistence type="predicted"/>
<keyword evidence="2" id="KW-0238">DNA-binding</keyword>
<dbReference type="PRINTS" id="PR00032">
    <property type="entry name" value="HTHARAC"/>
</dbReference>
<dbReference type="InterPro" id="IPR018060">
    <property type="entry name" value="HTH_AraC"/>
</dbReference>
<keyword evidence="1" id="KW-0805">Transcription regulation</keyword>
<evidence type="ECO:0000256" key="2">
    <source>
        <dbReference type="ARBA" id="ARBA00023125"/>
    </source>
</evidence>
<protein>
    <submittedName>
        <fullName evidence="5">Uncharacterized HTH-type transcriptional regulator ypdC</fullName>
    </submittedName>
</protein>
<dbReference type="AlphaFoldDB" id="A0A1C6IR33"/>
<dbReference type="PROSITE" id="PS01124">
    <property type="entry name" value="HTH_ARAC_FAMILY_2"/>
    <property type="match status" value="1"/>
</dbReference>
<accession>A0A1C6IR33</accession>
<gene>
    <name evidence="5" type="primary">ypdC_2</name>
    <name evidence="5" type="ORF">SAMEA3545359_01626</name>
</gene>
<dbReference type="PROSITE" id="PS00041">
    <property type="entry name" value="HTH_ARAC_FAMILY_1"/>
    <property type="match status" value="1"/>
</dbReference>
<evidence type="ECO:0000256" key="1">
    <source>
        <dbReference type="ARBA" id="ARBA00023015"/>
    </source>
</evidence>
<dbReference type="InterPro" id="IPR009057">
    <property type="entry name" value="Homeodomain-like_sf"/>
</dbReference>
<dbReference type="SUPFAM" id="SSF46689">
    <property type="entry name" value="Homeodomain-like"/>
    <property type="match status" value="2"/>
</dbReference>
<keyword evidence="3" id="KW-0804">Transcription</keyword>
<dbReference type="Gene3D" id="1.10.10.60">
    <property type="entry name" value="Homeodomain-like"/>
    <property type="match status" value="2"/>
</dbReference>
<sequence>MKETQQMYPEAFYNFQLLCDAVLHRDLIQARLVLEEQSQCLFESERPPWESMMVFLTSMNRSLYNFILYRTSLSLHQCCFENSKLMHKCHTRQQFFDLAEQILEAYCSELRCDSCRGNYITRAKAYIDWNLDKPLRLEEVAARVFISKTYLSELFTSYTGMSFTTYVTRQRMQRAKKLLLSTRMSIHDVGQACGFYSSAYFSTVFTRQFGLSPSRYRTAMAQLPTDDRRDYA</sequence>